<dbReference type="Pfam" id="PF07282">
    <property type="entry name" value="Cas12f1-like_TNB"/>
    <property type="match status" value="1"/>
</dbReference>
<name>A0A2R7Y3I0_9ARCH</name>
<evidence type="ECO:0000259" key="2">
    <source>
        <dbReference type="Pfam" id="PF07282"/>
    </source>
</evidence>
<proteinExistence type="predicted"/>
<dbReference type="EMBL" id="NDWU01000009">
    <property type="protein sequence ID" value="PUA32060.1"/>
    <property type="molecule type" value="Genomic_DNA"/>
</dbReference>
<dbReference type="NCBIfam" id="TIGR01766">
    <property type="entry name" value="IS200/IS605 family accessory protein TnpB-like domain"/>
    <property type="match status" value="1"/>
</dbReference>
<evidence type="ECO:0000256" key="1">
    <source>
        <dbReference type="ARBA" id="ARBA00023125"/>
    </source>
</evidence>
<evidence type="ECO:0000313" key="4">
    <source>
        <dbReference type="Proteomes" id="UP000244066"/>
    </source>
</evidence>
<dbReference type="InterPro" id="IPR010095">
    <property type="entry name" value="Cas12f1-like_TNB"/>
</dbReference>
<organism evidence="3 4">
    <name type="scientific">Candidatus Terraquivivens tikiterensis</name>
    <dbReference type="NCBI Taxonomy" id="1980982"/>
    <lineage>
        <taxon>Archaea</taxon>
        <taxon>Nitrososphaerota</taxon>
        <taxon>Candidatus Wolframiiraptoraceae</taxon>
        <taxon>Candidatus Terraquivivens</taxon>
    </lineage>
</organism>
<dbReference type="GO" id="GO:0003677">
    <property type="term" value="F:DNA binding"/>
    <property type="evidence" value="ECO:0007669"/>
    <property type="project" value="UniProtKB-KW"/>
</dbReference>
<keyword evidence="1" id="KW-0238">DNA-binding</keyword>
<dbReference type="Proteomes" id="UP000244066">
    <property type="component" value="Unassembled WGS sequence"/>
</dbReference>
<sequence>MQKDAQVTVVGKVFRPNRLKVLALNRVLGEYFRLVKWYLGFNSKSKSFLHENGYEGAKRLFNLNTALIQTARDKAVEILKSFEENRNENSILRLKRISIRFDKRCYGFSKTTNVLTPYWLTLSLNRRERISLPIIFGEKQKQRIEEAFRGEWKFTTVEMVKRNGEWYAHFVLSKTIELPDEAETIIAIDRGEHTLATAVAILKSNPEKPMKGQFWRGGEIKRIRGLYSHIRRKLQEKYRVGKIKELKGRERRKVKQQLHMIANKIIAYAKQFPKPLIVMENLNGIRRKFKKSKNLNRRFHSLPFRKLQAIVEYKALLNGIEVKYLTKKYVKNTSKTCHRCGHVAQVKGREFRCPRCGLTYNRDLNACINIAHALTRGMGWRSREPREPAYVSGGVKLQANAGSSRL</sequence>
<accession>A0A2R7Y3I0</accession>
<protein>
    <submittedName>
        <fullName evidence="3">Transposase</fullName>
    </submittedName>
</protein>
<feature type="domain" description="Cas12f1-like TNB" evidence="2">
    <location>
        <begin position="304"/>
        <end position="370"/>
    </location>
</feature>
<dbReference type="NCBIfam" id="NF040570">
    <property type="entry name" value="guided_TnpB"/>
    <property type="match status" value="1"/>
</dbReference>
<reference evidence="3 4" key="1">
    <citation type="submission" date="2017-04" db="EMBL/GenBank/DDBJ databases">
        <title>Draft Aigarchaeota genome from a New Zealand hot spring.</title>
        <authorList>
            <person name="Reysenbach A.-L."/>
            <person name="Donaho J.A."/>
            <person name="Gerhart J."/>
            <person name="Kelley J.F."/>
            <person name="Kouba K."/>
            <person name="Podar M."/>
            <person name="Stott M."/>
        </authorList>
    </citation>
    <scope>NUCLEOTIDE SEQUENCE [LARGE SCALE GENOMIC DNA]</scope>
    <source>
        <strain evidence="3">NZ13_MG1</strain>
    </source>
</reference>
<comment type="caution">
    <text evidence="3">The sequence shown here is derived from an EMBL/GenBank/DDBJ whole genome shotgun (WGS) entry which is preliminary data.</text>
</comment>
<dbReference type="AlphaFoldDB" id="A0A2R7Y3I0"/>
<evidence type="ECO:0000313" key="3">
    <source>
        <dbReference type="EMBL" id="PUA32060.1"/>
    </source>
</evidence>
<gene>
    <name evidence="3" type="ORF">B9J98_04190</name>
</gene>